<reference evidence="2" key="2">
    <citation type="submission" date="2018-05" db="EMBL/GenBank/DDBJ databases">
        <title>OmerRS3 (Oryza meridionalis Reference Sequence Version 3).</title>
        <authorList>
            <person name="Zhang J."/>
            <person name="Kudrna D."/>
            <person name="Lee S."/>
            <person name="Talag J."/>
            <person name="Welchert J."/>
            <person name="Wing R.A."/>
        </authorList>
    </citation>
    <scope>NUCLEOTIDE SEQUENCE [LARGE SCALE GENOMIC DNA]</scope>
    <source>
        <strain evidence="2">cv. OR44</strain>
    </source>
</reference>
<evidence type="ECO:0000313" key="2">
    <source>
        <dbReference type="EnsemblPlants" id="OMERI12G08110.1"/>
    </source>
</evidence>
<dbReference type="EnsemblPlants" id="OMERI12G08110.1">
    <property type="protein sequence ID" value="OMERI12G08110.1"/>
    <property type="gene ID" value="OMERI12G08110"/>
</dbReference>
<accession>A0A0E0FC15</accession>
<dbReference type="AlphaFoldDB" id="A0A0E0FC15"/>
<reference evidence="2" key="1">
    <citation type="submission" date="2015-04" db="UniProtKB">
        <authorList>
            <consortium name="EnsemblPlants"/>
        </authorList>
    </citation>
    <scope>IDENTIFICATION</scope>
</reference>
<protein>
    <submittedName>
        <fullName evidence="2">Uncharacterized protein</fullName>
    </submittedName>
</protein>
<evidence type="ECO:0000313" key="3">
    <source>
        <dbReference type="Proteomes" id="UP000008021"/>
    </source>
</evidence>
<organism evidence="2">
    <name type="scientific">Oryza meridionalis</name>
    <dbReference type="NCBI Taxonomy" id="40149"/>
    <lineage>
        <taxon>Eukaryota</taxon>
        <taxon>Viridiplantae</taxon>
        <taxon>Streptophyta</taxon>
        <taxon>Embryophyta</taxon>
        <taxon>Tracheophyta</taxon>
        <taxon>Spermatophyta</taxon>
        <taxon>Magnoliopsida</taxon>
        <taxon>Liliopsida</taxon>
        <taxon>Poales</taxon>
        <taxon>Poaceae</taxon>
        <taxon>BOP clade</taxon>
        <taxon>Oryzoideae</taxon>
        <taxon>Oryzeae</taxon>
        <taxon>Oryzinae</taxon>
        <taxon>Oryza</taxon>
    </lineage>
</organism>
<keyword evidence="3" id="KW-1185">Reference proteome</keyword>
<name>A0A0E0FC15_9ORYZ</name>
<evidence type="ECO:0000256" key="1">
    <source>
        <dbReference type="SAM" id="MobiDB-lite"/>
    </source>
</evidence>
<dbReference type="HOGENOM" id="CLU_2296184_0_0_1"/>
<dbReference type="Gramene" id="OMERI12G08110.1">
    <property type="protein sequence ID" value="OMERI12G08110.1"/>
    <property type="gene ID" value="OMERI12G08110"/>
</dbReference>
<feature type="compositionally biased region" description="Basic and acidic residues" evidence="1">
    <location>
        <begin position="20"/>
        <end position="34"/>
    </location>
</feature>
<sequence>MDGVLYRLELGGLAEDEIGEEGRAAGEPPAGEHSRRPRWGSRSRGFLRISGEWAVWAHTWQSKCWGYRDGPSPLESGSTWPVINSWVAPTVGSRSGLLRLY</sequence>
<dbReference type="Proteomes" id="UP000008021">
    <property type="component" value="Chromosome 12"/>
</dbReference>
<feature type="region of interest" description="Disordered" evidence="1">
    <location>
        <begin position="17"/>
        <end position="41"/>
    </location>
</feature>
<proteinExistence type="predicted"/>